<dbReference type="SUPFAM" id="SSF55874">
    <property type="entry name" value="ATPase domain of HSP90 chaperone/DNA topoisomerase II/histidine kinase"/>
    <property type="match status" value="2"/>
</dbReference>
<keyword evidence="2" id="KW-1185">Reference proteome</keyword>
<dbReference type="SUPFAM" id="SSF53271">
    <property type="entry name" value="PRTase-like"/>
    <property type="match status" value="1"/>
</dbReference>
<dbReference type="CDD" id="cd06223">
    <property type="entry name" value="PRTases_typeI"/>
    <property type="match status" value="1"/>
</dbReference>
<name>A0A1C4W865_9ACTN</name>
<keyword evidence="1" id="KW-0328">Glycosyltransferase</keyword>
<dbReference type="InterPro" id="IPR000836">
    <property type="entry name" value="PRTase_dom"/>
</dbReference>
<evidence type="ECO:0000313" key="2">
    <source>
        <dbReference type="Proteomes" id="UP000199629"/>
    </source>
</evidence>
<dbReference type="GO" id="GO:0016757">
    <property type="term" value="F:glycosyltransferase activity"/>
    <property type="evidence" value="ECO:0007669"/>
    <property type="project" value="UniProtKB-KW"/>
</dbReference>
<dbReference type="InterPro" id="IPR029057">
    <property type="entry name" value="PRTase-like"/>
</dbReference>
<accession>A0A1C4W865</accession>
<organism evidence="1 2">
    <name type="scientific">Micromonospora chaiyaphumensis</name>
    <dbReference type="NCBI Taxonomy" id="307119"/>
    <lineage>
        <taxon>Bacteria</taxon>
        <taxon>Bacillati</taxon>
        <taxon>Actinomycetota</taxon>
        <taxon>Actinomycetes</taxon>
        <taxon>Micromonosporales</taxon>
        <taxon>Micromonosporaceae</taxon>
        <taxon>Micromonospora</taxon>
    </lineage>
</organism>
<dbReference type="Gene3D" id="3.40.50.2020">
    <property type="match status" value="1"/>
</dbReference>
<sequence length="1527" mass="166531">MVISESLWVASKSIADPALDRTAPTMTDLRIGSRLNATTWAAALARLGPGPLRGRRLLIDLSDLGFADFVALGHLLVFVRAAAAAGADCKVRLPSADALPSGTPADPLAAQRIVKRHNCRLYLEQAGVVEALGEHLDEQVVAGGGATSTDADGDVLIAPPTSERPHRYRRIMRYQWLPSESLRDVTLVTRPTAAERTLRELGLRRETAAAVTRGILLELLENAERHSGASEVLIGGVIVDPETYGQRATDFDPSLEGFAQHAAATRSPMIRLVVADTGRGIEGGVSVADTRTGAQDAARGMWKVARVARAFQGALLVSSQGQASGHVYRGETEKIAGRAPAIVPGTLIECDILADPGDSARAEAGELRTPTADPDGEPAATSCLAVTLYSPLGLNEKGRDDIRSNLANNRHLVVAVNAPDEGHGAHDVEIGRAAFQVIDIVAGFRGDRAAILAFPSVNRPLMAVAMEYVNAEYDDRVAAGEEVPPPVLVLAPGNRHYWAGGTPAQRHVLSRISTAGEPLPLTELTADEMSAVDGLARHTALVVADGERVRLRASPRSAVRAMATWVGDRIAAVIRDAPENTGEGTADGGNVRRGRFLTPSLRRTSRWFNLDGVLSELELRALAGVTLAARAEECLPPSAEDVPLVVLRLPHTPAEVAAAVARTVTTQGAYYDFLRDVPHTDERPRVLLVTDVVSSGNSVAGVVAEVLDLGMDPVAVATIVDARAPGEPGVDLPLASLAVVDLGLPADDDGPAQPIDPVLRSPEHGSQPLPVPEIDQELYVETMQRNAAARLGHIERPADRHYTAYVDPTLLFRERDWTEAVFGRLVSEVRRRHREAFGEASARVTILFPEGTADDLTVTADQMKQALPAAMRAEAVSVPRAAHTANWQLPGSAALPTVEHALILDSGASSGRTVQQLVGLAADKGAVTITVVLLVNGLSDSDAVNLQRIARVRRSEESSPQERAAVRIYYLARTAMSNLRSGHCGICALRRRYAELTLYAPVPELLANHREWLLNLLETRTKQQLFEEQAADLFGADVTQRECVAYLSWRLRLRDADVNTRRRARVVERLEEAAGNREYRDALIRLLVAEPQWLSSAPLSFPRCRALIVDMAAAMLVGEAALLIEARLRVQAVILLARAAPERFSAELVWILRTNRDEGLVVPQVMLEVLQLMAAPRTGAPLPRLRVARQLTDALGRLLDDLRDKNEAPGIRSSYVSVPLVRYLLSHTRRPLYAPPAGKQEAWSRIKHEISYAAHDFSTPMWLAKSTVEFVIATGRLPRNHEAIGEAWSHCQNFLLGVILPNAAMLRDILVSHSAVRDLSQEEIPLWERTLSEDGPRFIDETTVRVDNFVRKIKSGMVPGKEEAANLLPDLLWWLRFALDGDKSVLRKFVARGPVDALPTVREFFGERGDVLDDGLLPAEQRGAFRVFCTDRLLQQVLLDIRHNARTTHRVADVPQEFRVELDYRQDRLVITVRNTGSAPQSGGSGKGLETLRHRLERFGGTLYEAEFERPWTYAVTVELDQWRMPT</sequence>
<reference evidence="2" key="1">
    <citation type="submission" date="2016-06" db="EMBL/GenBank/DDBJ databases">
        <authorList>
            <person name="Varghese N."/>
            <person name="Submissions Spin"/>
        </authorList>
    </citation>
    <scope>NUCLEOTIDE SEQUENCE [LARGE SCALE GENOMIC DNA]</scope>
    <source>
        <strain evidence="2">DSM 45246</strain>
    </source>
</reference>
<protein>
    <submittedName>
        <fullName evidence="1">Orotate phosphoribosyltransferase</fullName>
    </submittedName>
</protein>
<keyword evidence="1" id="KW-0808">Transferase</keyword>
<gene>
    <name evidence="1" type="ORF">GA0070214_103317</name>
</gene>
<dbReference type="EMBL" id="FMCS01000003">
    <property type="protein sequence ID" value="SCE92373.1"/>
    <property type="molecule type" value="Genomic_DNA"/>
</dbReference>
<dbReference type="InterPro" id="IPR036890">
    <property type="entry name" value="HATPase_C_sf"/>
</dbReference>
<dbReference type="Proteomes" id="UP000199629">
    <property type="component" value="Unassembled WGS sequence"/>
</dbReference>
<proteinExistence type="predicted"/>
<dbReference type="RefSeq" id="WP_167364243.1">
    <property type="nucleotide sequence ID" value="NZ_FMCS01000003.1"/>
</dbReference>
<dbReference type="Gene3D" id="3.30.565.10">
    <property type="entry name" value="Histidine kinase-like ATPase, C-terminal domain"/>
    <property type="match status" value="2"/>
</dbReference>
<evidence type="ECO:0000313" key="1">
    <source>
        <dbReference type="EMBL" id="SCE92373.1"/>
    </source>
</evidence>